<feature type="region of interest" description="Disordered" evidence="1">
    <location>
        <begin position="31"/>
        <end position="50"/>
    </location>
</feature>
<evidence type="ECO:0000313" key="3">
    <source>
        <dbReference type="Proteomes" id="UP000070444"/>
    </source>
</evidence>
<protein>
    <submittedName>
        <fullName evidence="2">Uncharacterized protein</fullName>
    </submittedName>
</protein>
<organism evidence="2 3">
    <name type="scientific">Conidiobolus coronatus (strain ATCC 28846 / CBS 209.66 / NRRL 28638)</name>
    <name type="common">Delacroixia coronata</name>
    <dbReference type="NCBI Taxonomy" id="796925"/>
    <lineage>
        <taxon>Eukaryota</taxon>
        <taxon>Fungi</taxon>
        <taxon>Fungi incertae sedis</taxon>
        <taxon>Zoopagomycota</taxon>
        <taxon>Entomophthoromycotina</taxon>
        <taxon>Entomophthoromycetes</taxon>
        <taxon>Entomophthorales</taxon>
        <taxon>Ancylistaceae</taxon>
        <taxon>Conidiobolus</taxon>
    </lineage>
</organism>
<reference evidence="2 3" key="1">
    <citation type="journal article" date="2015" name="Genome Biol. Evol.">
        <title>Phylogenomic analyses indicate that early fungi evolved digesting cell walls of algal ancestors of land plants.</title>
        <authorList>
            <person name="Chang Y."/>
            <person name="Wang S."/>
            <person name="Sekimoto S."/>
            <person name="Aerts A.L."/>
            <person name="Choi C."/>
            <person name="Clum A."/>
            <person name="LaButti K.M."/>
            <person name="Lindquist E.A."/>
            <person name="Yee Ngan C."/>
            <person name="Ohm R.A."/>
            <person name="Salamov A.A."/>
            <person name="Grigoriev I.V."/>
            <person name="Spatafora J.W."/>
            <person name="Berbee M.L."/>
        </authorList>
    </citation>
    <scope>NUCLEOTIDE SEQUENCE [LARGE SCALE GENOMIC DNA]</scope>
    <source>
        <strain evidence="2 3">NRRL 28638</strain>
    </source>
</reference>
<evidence type="ECO:0000256" key="1">
    <source>
        <dbReference type="SAM" id="MobiDB-lite"/>
    </source>
</evidence>
<dbReference type="AlphaFoldDB" id="A0A137P2Y4"/>
<dbReference type="Proteomes" id="UP000070444">
    <property type="component" value="Unassembled WGS sequence"/>
</dbReference>
<gene>
    <name evidence="2" type="ORF">CONCODRAFT_71548</name>
</gene>
<proteinExistence type="predicted"/>
<accession>A0A137P2Y4</accession>
<evidence type="ECO:0000313" key="2">
    <source>
        <dbReference type="EMBL" id="KXN69338.1"/>
    </source>
</evidence>
<sequence length="119" mass="13288">MKLTGLVSALLISSYSGYYVRRDFFTDLTKSLQGSNEPAAPPAPKTDNEAMADKIQSYVDSAPDYINVAKSAIRMQLTSEQKKSFDDAINTFTNHPEVQTIVADSKKMFSKAMSELRRR</sequence>
<name>A0A137P2Y4_CONC2</name>
<dbReference type="EMBL" id="KQ964538">
    <property type="protein sequence ID" value="KXN69338.1"/>
    <property type="molecule type" value="Genomic_DNA"/>
</dbReference>
<keyword evidence="3" id="KW-1185">Reference proteome</keyword>